<dbReference type="InterPro" id="IPR029044">
    <property type="entry name" value="Nucleotide-diphossugar_trans"/>
</dbReference>
<dbReference type="RefSeq" id="WP_015852345.1">
    <property type="nucleotide sequence ID" value="NC_012881.1"/>
</dbReference>
<evidence type="ECO:0000313" key="1">
    <source>
        <dbReference type="EMBL" id="ACS80529.1"/>
    </source>
</evidence>
<dbReference type="KEGG" id="dsa:Desal_2473"/>
<dbReference type="HOGENOM" id="CLU_1347066_0_0_7"/>
<evidence type="ECO:0008006" key="3">
    <source>
        <dbReference type="Google" id="ProtNLM"/>
    </source>
</evidence>
<sequence length="203" mass="22993">MLEVLFTTSSKLHKLGTIAHDDAIFVLPFIDKELTDRLVEVLVRRALHPGLLVLVDDDERLGFMKIANYVCSHSSSRYFGYLAQDAFPGDGWLRAAIQTMDQSGASLLAFNDGRFHGTLAVFGMARRTWLATLYHKYLFFPGYNSHFGDTELTAIALHQNKLIYNPGCLMIEVDYEKHTRKNNPDDQNLYSMREAQGFGGIIK</sequence>
<dbReference type="eggNOG" id="ENOG50341P3">
    <property type="taxonomic scope" value="Bacteria"/>
</dbReference>
<reference evidence="1 2" key="1">
    <citation type="submission" date="2009-06" db="EMBL/GenBank/DDBJ databases">
        <title>Complete sequence of Desulfovibrio salexigens DSM 2638.</title>
        <authorList>
            <consortium name="US DOE Joint Genome Institute"/>
            <person name="Lucas S."/>
            <person name="Copeland A."/>
            <person name="Lapidus A."/>
            <person name="Glavina del Rio T."/>
            <person name="Tice H."/>
            <person name="Bruce D."/>
            <person name="Goodwin L."/>
            <person name="Pitluck S."/>
            <person name="Munk A.C."/>
            <person name="Brettin T."/>
            <person name="Detter J.C."/>
            <person name="Han C."/>
            <person name="Tapia R."/>
            <person name="Larimer F."/>
            <person name="Land M."/>
            <person name="Hauser L."/>
            <person name="Kyrpides N."/>
            <person name="Anderson I."/>
            <person name="Wall J.D."/>
            <person name="Arkin A.P."/>
            <person name="Dehal P."/>
            <person name="Chivian D."/>
            <person name="Giles B."/>
            <person name="Hazen T.C."/>
        </authorList>
    </citation>
    <scope>NUCLEOTIDE SEQUENCE [LARGE SCALE GENOMIC DNA]</scope>
    <source>
        <strain evidence="2">ATCC 14822 / DSM 2638 / NCIMB 8403 / VKM B-1763</strain>
    </source>
</reference>
<dbReference type="OrthoDB" id="7547145at2"/>
<proteinExistence type="predicted"/>
<accession>C6BXZ9</accession>
<dbReference type="SUPFAM" id="SSF53448">
    <property type="entry name" value="Nucleotide-diphospho-sugar transferases"/>
    <property type="match status" value="1"/>
</dbReference>
<dbReference type="Proteomes" id="UP000002601">
    <property type="component" value="Chromosome"/>
</dbReference>
<organism evidence="1 2">
    <name type="scientific">Maridesulfovibrio salexigens (strain ATCC 14822 / DSM 2638 / NCIMB 8403 / VKM B-1763)</name>
    <name type="common">Desulfovibrio salexigens</name>
    <dbReference type="NCBI Taxonomy" id="526222"/>
    <lineage>
        <taxon>Bacteria</taxon>
        <taxon>Pseudomonadati</taxon>
        <taxon>Thermodesulfobacteriota</taxon>
        <taxon>Desulfovibrionia</taxon>
        <taxon>Desulfovibrionales</taxon>
        <taxon>Desulfovibrionaceae</taxon>
        <taxon>Maridesulfovibrio</taxon>
    </lineage>
</organism>
<dbReference type="EMBL" id="CP001649">
    <property type="protein sequence ID" value="ACS80529.1"/>
    <property type="molecule type" value="Genomic_DNA"/>
</dbReference>
<evidence type="ECO:0000313" key="2">
    <source>
        <dbReference type="Proteomes" id="UP000002601"/>
    </source>
</evidence>
<keyword evidence="2" id="KW-1185">Reference proteome</keyword>
<dbReference type="STRING" id="526222.Desal_2473"/>
<name>C6BXZ9_MARSD</name>
<protein>
    <recommendedName>
        <fullName evidence="3">Glycosyl transferase family 2</fullName>
    </recommendedName>
</protein>
<gene>
    <name evidence="1" type="ordered locus">Desal_2473</name>
</gene>
<dbReference type="AlphaFoldDB" id="C6BXZ9"/>